<keyword evidence="5 7" id="KW-1133">Transmembrane helix</keyword>
<gene>
    <name evidence="9" type="ORF">DU505_18290</name>
</gene>
<evidence type="ECO:0000256" key="7">
    <source>
        <dbReference type="SAM" id="Phobius"/>
    </source>
</evidence>
<keyword evidence="6 7" id="KW-0472">Membrane</keyword>
<accession>A0A368TR64</accession>
<feature type="transmembrane region" description="Helical" evidence="7">
    <location>
        <begin position="418"/>
        <end position="436"/>
    </location>
</feature>
<evidence type="ECO:0000256" key="4">
    <source>
        <dbReference type="ARBA" id="ARBA00022692"/>
    </source>
</evidence>
<dbReference type="Pfam" id="PF01757">
    <property type="entry name" value="Acyl_transf_3"/>
    <property type="match status" value="1"/>
</dbReference>
<dbReference type="GO" id="GO:0016413">
    <property type="term" value="F:O-acetyltransferase activity"/>
    <property type="evidence" value="ECO:0007669"/>
    <property type="project" value="TreeGrafter"/>
</dbReference>
<dbReference type="OrthoDB" id="8206682at2"/>
<feature type="transmembrane region" description="Helical" evidence="7">
    <location>
        <begin position="144"/>
        <end position="166"/>
    </location>
</feature>
<evidence type="ECO:0000313" key="10">
    <source>
        <dbReference type="Proteomes" id="UP000252405"/>
    </source>
</evidence>
<dbReference type="PANTHER" id="PTHR40074:SF2">
    <property type="entry name" value="O-ACETYLTRANSFERASE WECH"/>
    <property type="match status" value="1"/>
</dbReference>
<evidence type="ECO:0000256" key="3">
    <source>
        <dbReference type="ARBA" id="ARBA00022475"/>
    </source>
</evidence>
<feature type="transmembrane region" description="Helical" evidence="7">
    <location>
        <begin position="364"/>
        <end position="382"/>
    </location>
</feature>
<dbReference type="AlphaFoldDB" id="A0A368TR64"/>
<dbReference type="GO" id="GO:0009246">
    <property type="term" value="P:enterobacterial common antigen biosynthetic process"/>
    <property type="evidence" value="ECO:0007669"/>
    <property type="project" value="TreeGrafter"/>
</dbReference>
<dbReference type="PANTHER" id="PTHR40074">
    <property type="entry name" value="O-ACETYLTRANSFERASE WECH"/>
    <property type="match status" value="1"/>
</dbReference>
<feature type="transmembrane region" description="Helical" evidence="7">
    <location>
        <begin position="277"/>
        <end position="298"/>
    </location>
</feature>
<proteinExistence type="inferred from homology"/>
<feature type="transmembrane region" description="Helical" evidence="7">
    <location>
        <begin position="173"/>
        <end position="192"/>
    </location>
</feature>
<comment type="subcellular location">
    <subcellularLocation>
        <location evidence="1">Cell membrane</location>
        <topology evidence="1">Multi-pass membrane protein</topology>
    </subcellularLocation>
</comment>
<keyword evidence="10" id="KW-1185">Reference proteome</keyword>
<comment type="caution">
    <text evidence="9">The sequence shown here is derived from an EMBL/GenBank/DDBJ whole genome shotgun (WGS) entry which is preliminary data.</text>
</comment>
<feature type="domain" description="Acyltransferase 3" evidence="8">
    <location>
        <begin position="22"/>
        <end position="378"/>
    </location>
</feature>
<dbReference type="EMBL" id="QPII01000017">
    <property type="protein sequence ID" value="RCV87215.1"/>
    <property type="molecule type" value="Genomic_DNA"/>
</dbReference>
<evidence type="ECO:0000256" key="1">
    <source>
        <dbReference type="ARBA" id="ARBA00004651"/>
    </source>
</evidence>
<evidence type="ECO:0000256" key="5">
    <source>
        <dbReference type="ARBA" id="ARBA00022989"/>
    </source>
</evidence>
<dbReference type="InterPro" id="IPR002656">
    <property type="entry name" value="Acyl_transf_3_dom"/>
</dbReference>
<reference evidence="9 10" key="1">
    <citation type="submission" date="2018-07" db="EMBL/GenBank/DDBJ databases">
        <title>Halomonas montanilacus sp. nov., isolated from Lake Pengyan on Tibetan Plateau.</title>
        <authorList>
            <person name="Lu H."/>
            <person name="Xing P."/>
            <person name="Wu Q."/>
        </authorList>
    </citation>
    <scope>NUCLEOTIDE SEQUENCE [LARGE SCALE GENOMIC DNA]</scope>
    <source>
        <strain evidence="9 10">PYC7W</strain>
    </source>
</reference>
<feature type="transmembrane region" description="Helical" evidence="7">
    <location>
        <begin position="29"/>
        <end position="47"/>
    </location>
</feature>
<protein>
    <recommendedName>
        <fullName evidence="8">Acyltransferase 3 domain-containing protein</fullName>
    </recommendedName>
</protein>
<feature type="transmembrane region" description="Helical" evidence="7">
    <location>
        <begin position="394"/>
        <end position="412"/>
    </location>
</feature>
<keyword evidence="3" id="KW-1003">Cell membrane</keyword>
<keyword evidence="4 7" id="KW-0812">Transmembrane</keyword>
<evidence type="ECO:0000256" key="2">
    <source>
        <dbReference type="ARBA" id="ARBA00007400"/>
    </source>
</evidence>
<evidence type="ECO:0000259" key="8">
    <source>
        <dbReference type="Pfam" id="PF01757"/>
    </source>
</evidence>
<dbReference type="Proteomes" id="UP000252405">
    <property type="component" value="Unassembled WGS sequence"/>
</dbReference>
<feature type="transmembrane region" description="Helical" evidence="7">
    <location>
        <begin position="212"/>
        <end position="233"/>
    </location>
</feature>
<name>A0A368TR64_9GAMM</name>
<feature type="transmembrane region" description="Helical" evidence="7">
    <location>
        <begin position="67"/>
        <end position="91"/>
    </location>
</feature>
<sequence>MSDARPKNDTQQKTIESDERDPYPDALRALALLIVVLGHWAATLPRVEGGILVDTDHILHVWEPAGLYTWLVQVVPLFVFVSAAVSAQGVLQRLEKGKPHLHWWAGRALGLARPTVTYLAVLTGFALTALITRDGVLGPLNHSLTVHLWFLLILLGVQLLLPLCVWADRRWGLKAVAGLVLCIALVDLLRARPSGIADMLEFGVLVTDTHNYFGWINIALVWVLPQQLGIAWWHGRFFGRRTGLGLLLLGVAWLGLAVAAGYPVSMVNGNVGGHTNLLPPTLALLGVIWLQVGLVVLFETPVRNFLKRQHMGPWMAMFGALGLQLYLWHKFAELPATWLGMRLDWPINAGLPGEPGFWIGRLEWLGLCILMVTPVMIVVVAYERFRKQGVPHATSTPAILMGGGALFVGLGVSLGLGAFPGATLGLVGVALASWLLRARK</sequence>
<dbReference type="GO" id="GO:0005886">
    <property type="term" value="C:plasma membrane"/>
    <property type="evidence" value="ECO:0007669"/>
    <property type="project" value="UniProtKB-SubCell"/>
</dbReference>
<feature type="transmembrane region" description="Helical" evidence="7">
    <location>
        <begin position="245"/>
        <end position="265"/>
    </location>
</feature>
<evidence type="ECO:0000256" key="6">
    <source>
        <dbReference type="ARBA" id="ARBA00023136"/>
    </source>
</evidence>
<feature type="transmembrane region" description="Helical" evidence="7">
    <location>
        <begin position="310"/>
        <end position="329"/>
    </location>
</feature>
<dbReference type="RefSeq" id="WP_114480429.1">
    <property type="nucleotide sequence ID" value="NZ_QPII01000017.1"/>
</dbReference>
<evidence type="ECO:0000313" key="9">
    <source>
        <dbReference type="EMBL" id="RCV87215.1"/>
    </source>
</evidence>
<comment type="similarity">
    <text evidence="2">Belongs to the acyltransferase 3 family.</text>
</comment>
<organism evidence="9 10">
    <name type="scientific">Billgrantia montanilacus</name>
    <dbReference type="NCBI Taxonomy" id="2282305"/>
    <lineage>
        <taxon>Bacteria</taxon>
        <taxon>Pseudomonadati</taxon>
        <taxon>Pseudomonadota</taxon>
        <taxon>Gammaproteobacteria</taxon>
        <taxon>Oceanospirillales</taxon>
        <taxon>Halomonadaceae</taxon>
        <taxon>Billgrantia</taxon>
    </lineage>
</organism>
<feature type="transmembrane region" description="Helical" evidence="7">
    <location>
        <begin position="111"/>
        <end position="132"/>
    </location>
</feature>